<sequence length="224" mass="25982">MSPAEILTTELESQTCIHYHDSSGGATSKQTRAFSNPRKPLKGDVRAEDRWIGSGISFLSWLAGTGTGRYIHISPFLILQEKKKRQKRKGRNLTWRMFKLAAAGRKRCRTAGRSFLNKKRRLGSTRIRIKSLRVEMKEISKEQRQIKEGQRQVKQKSQAIELECEQLRKEALLITQQSASTQLRLAFMFQILKARENQELDKAAMFTHALRELIERDNQQRKLE</sequence>
<accession>A0ABR2QXA5</accession>
<keyword evidence="1" id="KW-0175">Coiled coil</keyword>
<proteinExistence type="predicted"/>
<feature type="compositionally biased region" description="Polar residues" evidence="2">
    <location>
        <begin position="24"/>
        <end position="34"/>
    </location>
</feature>
<dbReference type="Proteomes" id="UP001396334">
    <property type="component" value="Unassembled WGS sequence"/>
</dbReference>
<evidence type="ECO:0000256" key="1">
    <source>
        <dbReference type="SAM" id="Coils"/>
    </source>
</evidence>
<evidence type="ECO:0000313" key="3">
    <source>
        <dbReference type="EMBL" id="KAK9005311.1"/>
    </source>
</evidence>
<feature type="region of interest" description="Disordered" evidence="2">
    <location>
        <begin position="22"/>
        <end position="41"/>
    </location>
</feature>
<comment type="caution">
    <text evidence="3">The sequence shown here is derived from an EMBL/GenBank/DDBJ whole genome shotgun (WGS) entry which is preliminary data.</text>
</comment>
<protein>
    <submittedName>
        <fullName evidence="3">Uncharacterized protein</fullName>
    </submittedName>
</protein>
<dbReference type="PANTHER" id="PTHR48248:SF5">
    <property type="entry name" value="UVR DOMAIN-CONTAINING PROTEIN"/>
    <property type="match status" value="1"/>
</dbReference>
<keyword evidence="4" id="KW-1185">Reference proteome</keyword>
<evidence type="ECO:0000313" key="4">
    <source>
        <dbReference type="Proteomes" id="UP001396334"/>
    </source>
</evidence>
<name>A0ABR2QXA5_9ROSI</name>
<organism evidence="3 4">
    <name type="scientific">Hibiscus sabdariffa</name>
    <name type="common">roselle</name>
    <dbReference type="NCBI Taxonomy" id="183260"/>
    <lineage>
        <taxon>Eukaryota</taxon>
        <taxon>Viridiplantae</taxon>
        <taxon>Streptophyta</taxon>
        <taxon>Embryophyta</taxon>
        <taxon>Tracheophyta</taxon>
        <taxon>Spermatophyta</taxon>
        <taxon>Magnoliopsida</taxon>
        <taxon>eudicotyledons</taxon>
        <taxon>Gunneridae</taxon>
        <taxon>Pentapetalae</taxon>
        <taxon>rosids</taxon>
        <taxon>malvids</taxon>
        <taxon>Malvales</taxon>
        <taxon>Malvaceae</taxon>
        <taxon>Malvoideae</taxon>
        <taxon>Hibiscus</taxon>
    </lineage>
</organism>
<feature type="coiled-coil region" evidence="1">
    <location>
        <begin position="132"/>
        <end position="170"/>
    </location>
</feature>
<gene>
    <name evidence="3" type="ORF">V6N11_042751</name>
</gene>
<dbReference type="EMBL" id="JBBPBN010000030">
    <property type="protein sequence ID" value="KAK9005311.1"/>
    <property type="molecule type" value="Genomic_DNA"/>
</dbReference>
<reference evidence="3 4" key="1">
    <citation type="journal article" date="2024" name="G3 (Bethesda)">
        <title>Genome assembly of Hibiscus sabdariffa L. provides insights into metabolisms of medicinal natural products.</title>
        <authorList>
            <person name="Kim T."/>
        </authorList>
    </citation>
    <scope>NUCLEOTIDE SEQUENCE [LARGE SCALE GENOMIC DNA]</scope>
    <source>
        <strain evidence="3">TK-2024</strain>
        <tissue evidence="3">Old leaves</tissue>
    </source>
</reference>
<evidence type="ECO:0000256" key="2">
    <source>
        <dbReference type="SAM" id="MobiDB-lite"/>
    </source>
</evidence>
<dbReference type="PANTHER" id="PTHR48248">
    <property type="entry name" value="UVR DOMAIN-CONTAINING PROTEIN"/>
    <property type="match status" value="1"/>
</dbReference>